<dbReference type="InterPro" id="IPR027417">
    <property type="entry name" value="P-loop_NTPase"/>
</dbReference>
<accession>M3UHF0</accession>
<dbReference type="EMBL" id="BAOP01000004">
    <property type="protein sequence ID" value="GAC78775.1"/>
    <property type="molecule type" value="Genomic_DNA"/>
</dbReference>
<dbReference type="SUPFAM" id="SSF52540">
    <property type="entry name" value="P-loop containing nucleoside triphosphate hydrolases"/>
    <property type="match status" value="1"/>
</dbReference>
<dbReference type="GO" id="GO:0005886">
    <property type="term" value="C:plasma membrane"/>
    <property type="evidence" value="ECO:0007669"/>
    <property type="project" value="UniProtKB-SubCell"/>
</dbReference>
<organism evidence="8 9">
    <name type="scientific">Gordonia malaquae NBRC 108250</name>
    <dbReference type="NCBI Taxonomy" id="1223542"/>
    <lineage>
        <taxon>Bacteria</taxon>
        <taxon>Bacillati</taxon>
        <taxon>Actinomycetota</taxon>
        <taxon>Actinomycetes</taxon>
        <taxon>Mycobacteriales</taxon>
        <taxon>Gordoniaceae</taxon>
        <taxon>Gordonia</taxon>
    </lineage>
</organism>
<comment type="similarity">
    <text evidence="2">Belongs to the VirD4/TraG family.</text>
</comment>
<evidence type="ECO:0000256" key="7">
    <source>
        <dbReference type="SAM" id="MobiDB-lite"/>
    </source>
</evidence>
<keyword evidence="3" id="KW-1003">Cell membrane</keyword>
<dbReference type="PANTHER" id="PTHR37937">
    <property type="entry name" value="CONJUGATIVE TRANSFER: DNA TRANSPORT"/>
    <property type="match status" value="1"/>
</dbReference>
<dbReference type="Pfam" id="PF02534">
    <property type="entry name" value="T4SS-DNA_transf"/>
    <property type="match status" value="1"/>
</dbReference>
<reference evidence="8 9" key="1">
    <citation type="submission" date="2013-02" db="EMBL/GenBank/DDBJ databases">
        <title>Whole genome shotgun sequence of Gordonia malaquae NBRC 108250.</title>
        <authorList>
            <person name="Yoshida I."/>
            <person name="Hosoyama A."/>
            <person name="Tsuchikane K."/>
            <person name="Ando Y."/>
            <person name="Baba S."/>
            <person name="Ohji S."/>
            <person name="Hamada M."/>
            <person name="Tamura T."/>
            <person name="Yamazoe A."/>
            <person name="Yamazaki S."/>
            <person name="Fujita N."/>
        </authorList>
    </citation>
    <scope>NUCLEOTIDE SEQUENCE [LARGE SCALE GENOMIC DNA]</scope>
    <source>
        <strain evidence="8 9">NBRC 108250</strain>
    </source>
</reference>
<dbReference type="InterPro" id="IPR051539">
    <property type="entry name" value="T4SS-coupling_protein"/>
</dbReference>
<gene>
    <name evidence="8" type="ORF">GM1_004_02200</name>
</gene>
<evidence type="ECO:0000256" key="4">
    <source>
        <dbReference type="ARBA" id="ARBA00022692"/>
    </source>
</evidence>
<dbReference type="Proteomes" id="UP000035009">
    <property type="component" value="Unassembled WGS sequence"/>
</dbReference>
<dbReference type="Gene3D" id="3.40.50.300">
    <property type="entry name" value="P-loop containing nucleotide triphosphate hydrolases"/>
    <property type="match status" value="1"/>
</dbReference>
<evidence type="ECO:0000256" key="1">
    <source>
        <dbReference type="ARBA" id="ARBA00004651"/>
    </source>
</evidence>
<protein>
    <recommendedName>
        <fullName evidence="10">TraD/TraG TraM recognition site domain-containing protein</fullName>
    </recommendedName>
</protein>
<keyword evidence="9" id="KW-1185">Reference proteome</keyword>
<evidence type="ECO:0000256" key="2">
    <source>
        <dbReference type="ARBA" id="ARBA00008806"/>
    </source>
</evidence>
<feature type="region of interest" description="Disordered" evidence="7">
    <location>
        <begin position="1"/>
        <end position="34"/>
    </location>
</feature>
<dbReference type="RefSeq" id="WP_008376906.1">
    <property type="nucleotide sequence ID" value="NZ_BAOP01000004.1"/>
</dbReference>
<evidence type="ECO:0000313" key="9">
    <source>
        <dbReference type="Proteomes" id="UP000035009"/>
    </source>
</evidence>
<dbReference type="AlphaFoldDB" id="M3UHF0"/>
<keyword evidence="6" id="KW-0472">Membrane</keyword>
<dbReference type="STRING" id="410332.SAMN04488550_2903"/>
<comment type="caution">
    <text evidence="8">The sequence shown here is derived from an EMBL/GenBank/DDBJ whole genome shotgun (WGS) entry which is preliminary data.</text>
</comment>
<dbReference type="OrthoDB" id="4658601at2"/>
<keyword evidence="4" id="KW-0812">Transmembrane</keyword>
<feature type="compositionally biased region" description="Low complexity" evidence="7">
    <location>
        <begin position="10"/>
        <end position="21"/>
    </location>
</feature>
<evidence type="ECO:0000313" key="8">
    <source>
        <dbReference type="EMBL" id="GAC78775.1"/>
    </source>
</evidence>
<evidence type="ECO:0000256" key="3">
    <source>
        <dbReference type="ARBA" id="ARBA00022475"/>
    </source>
</evidence>
<name>M3UHF0_GORML</name>
<evidence type="ECO:0000256" key="6">
    <source>
        <dbReference type="ARBA" id="ARBA00023136"/>
    </source>
</evidence>
<dbReference type="CDD" id="cd01127">
    <property type="entry name" value="TrwB_TraG_TraD_VirD4"/>
    <property type="match status" value="1"/>
</dbReference>
<sequence>MATVLRRKSAAPAAPAKSAAPLDEPYVGLDPDTGRPYRTGMPHVLITGITSAGKSRTVISTGVLEWGRRPVVSVSSKADILGLTIATRARYGPVYVMDLSNEVPESAYQGLPVTLVSSDPTTLVDSNDTALEMAGLLMEVGDLAAGDGGGGGGDGAFWKSLAMRPLAGILTAAAGYYDPVDNEDKPGGGINWALAAVDADAAALTVDPDTPADYQTPNWLTAINRLVASGSRHASALSAARGRSDEQRGSIAINMQTALGAWSSDAVAGDGTAVPFRPDMLEAPGATLYIISPLTGNAAPAAATTLTGLVNHWRRRVDQLPALLMSVDELPNTSPLPRLANWIGEARGLGIRIVAAVQATSQFEPRWGSSGLKVLRDVFPQILILPPGSGAPCPVEQELLERASWAAGHVERGSVSTDVAGHASGGRDRVERISGAELLPGRGQGRLLIAGGPGKLVRLVDISSTNLTT</sequence>
<dbReference type="PANTHER" id="PTHR37937:SF1">
    <property type="entry name" value="CONJUGATIVE TRANSFER: DNA TRANSPORT"/>
    <property type="match status" value="1"/>
</dbReference>
<keyword evidence="5" id="KW-1133">Transmembrane helix</keyword>
<dbReference type="eggNOG" id="COG3505">
    <property type="taxonomic scope" value="Bacteria"/>
</dbReference>
<evidence type="ECO:0008006" key="10">
    <source>
        <dbReference type="Google" id="ProtNLM"/>
    </source>
</evidence>
<comment type="subcellular location">
    <subcellularLocation>
        <location evidence="1">Cell membrane</location>
        <topology evidence="1">Multi-pass membrane protein</topology>
    </subcellularLocation>
</comment>
<evidence type="ECO:0000256" key="5">
    <source>
        <dbReference type="ARBA" id="ARBA00022989"/>
    </source>
</evidence>
<dbReference type="InterPro" id="IPR003688">
    <property type="entry name" value="TraG/VirD4"/>
</dbReference>
<proteinExistence type="inferred from homology"/>